<reference evidence="4" key="2">
    <citation type="submission" date="2025-08" db="UniProtKB">
        <authorList>
            <consortium name="Ensembl"/>
        </authorList>
    </citation>
    <scope>IDENTIFICATION</scope>
</reference>
<keyword evidence="5" id="KW-1185">Reference proteome</keyword>
<accession>A0AAY4E3P8</accession>
<dbReference type="PROSITE" id="PS50197">
    <property type="entry name" value="BEACH"/>
    <property type="match status" value="1"/>
</dbReference>
<dbReference type="PROSITE" id="PS51783">
    <property type="entry name" value="PH_BEACH"/>
    <property type="match status" value="1"/>
</dbReference>
<dbReference type="InterPro" id="IPR011993">
    <property type="entry name" value="PH-like_dom_sf"/>
</dbReference>
<dbReference type="Proteomes" id="UP000694580">
    <property type="component" value="Chromosome 2"/>
</dbReference>
<dbReference type="Pfam" id="PF25400">
    <property type="entry name" value="PH_FAN"/>
    <property type="match status" value="1"/>
</dbReference>
<dbReference type="SUPFAM" id="SSF50729">
    <property type="entry name" value="PH domain-like"/>
    <property type="match status" value="1"/>
</dbReference>
<name>A0AAY4E3P8_9TELE</name>
<dbReference type="PANTHER" id="PTHR13743">
    <property type="entry name" value="BEIGE/BEACH-RELATED"/>
    <property type="match status" value="1"/>
</dbReference>
<reference evidence="4 5" key="1">
    <citation type="submission" date="2020-06" db="EMBL/GenBank/DDBJ databases">
        <authorList>
            <consortium name="Wellcome Sanger Institute Data Sharing"/>
        </authorList>
    </citation>
    <scope>NUCLEOTIDE SEQUENCE [LARGE SCALE GENOMIC DNA]</scope>
</reference>
<dbReference type="Pfam" id="PF02138">
    <property type="entry name" value="Beach"/>
    <property type="match status" value="1"/>
</dbReference>
<dbReference type="InterPro" id="IPR004182">
    <property type="entry name" value="GRAM"/>
</dbReference>
<dbReference type="PANTHER" id="PTHR13743:SF123">
    <property type="entry name" value="PROTEIN FAN"/>
    <property type="match status" value="1"/>
</dbReference>
<evidence type="ECO:0000256" key="1">
    <source>
        <dbReference type="ARBA" id="ARBA00022574"/>
    </source>
</evidence>
<feature type="domain" description="BEACH-type PH" evidence="3">
    <location>
        <begin position="137"/>
        <end position="234"/>
    </location>
</feature>
<evidence type="ECO:0008006" key="6">
    <source>
        <dbReference type="Google" id="ProtNLM"/>
    </source>
</evidence>
<dbReference type="InterPro" id="IPR057496">
    <property type="entry name" value="FAN-like_PH"/>
</dbReference>
<dbReference type="Pfam" id="PF02893">
    <property type="entry name" value="GRAM"/>
    <property type="match status" value="1"/>
</dbReference>
<sequence>GSVRDRRVRGSFKVCSKSVIFEPEDAAEPILKIPLKDCRRIEATEDHGRNPFAEGKPPCVSMESRQVYLIKEGNVVAPYKIERVGVTFLKTEDVVQTLLQLHRASCLDKLGDQTAMIAANLQSRLARTSFDKNGFQSVSEQPHMECEAEMVSPLVTNPGHVCITNQSLYFQPLNSYPDSVVQIRLHSIRRIYKRRHGLRPLGMEVFCSEDDLCSDIYLKFYNTKDRDELYYYIATFLENHMAEHTAESYMLQWQRGHISNYQYLLHLNNLADRSVNDLSQYPVFPWVISDYSSPRLDLNNPASFRDLTRPVGALNTERLERLLARYRDMPEPSFMYGSHYSSPGYVLFYLVRVGEFLRNELCLNLGKRQGGGKVGDVILPPWASGKQKKF</sequence>
<evidence type="ECO:0000313" key="4">
    <source>
        <dbReference type="Ensembl" id="ENSDCDP00010051501.1"/>
    </source>
</evidence>
<dbReference type="InterPro" id="IPR000409">
    <property type="entry name" value="BEACH_dom"/>
</dbReference>
<keyword evidence="1" id="KW-0853">WD repeat</keyword>
<dbReference type="AlphaFoldDB" id="A0AAY4E3P8"/>
<dbReference type="SUPFAM" id="SSF81837">
    <property type="entry name" value="BEACH domain"/>
    <property type="match status" value="1"/>
</dbReference>
<evidence type="ECO:0000259" key="2">
    <source>
        <dbReference type="PROSITE" id="PS50197"/>
    </source>
</evidence>
<dbReference type="SMART" id="SM00568">
    <property type="entry name" value="GRAM"/>
    <property type="match status" value="1"/>
</dbReference>
<dbReference type="InterPro" id="IPR050865">
    <property type="entry name" value="BEACH_Domain"/>
</dbReference>
<feature type="domain" description="BEACH" evidence="2">
    <location>
        <begin position="238"/>
        <end position="390"/>
    </location>
</feature>
<dbReference type="Gene3D" id="1.10.1540.10">
    <property type="entry name" value="BEACH domain"/>
    <property type="match status" value="1"/>
</dbReference>
<evidence type="ECO:0000259" key="3">
    <source>
        <dbReference type="PROSITE" id="PS51783"/>
    </source>
</evidence>
<proteinExistence type="predicted"/>
<dbReference type="InterPro" id="IPR036372">
    <property type="entry name" value="BEACH_dom_sf"/>
</dbReference>
<dbReference type="InterPro" id="IPR023362">
    <property type="entry name" value="PH-BEACH_dom"/>
</dbReference>
<dbReference type="Ensembl" id="ENSDCDT00010061963.1">
    <property type="protein sequence ID" value="ENSDCDP00010051501.1"/>
    <property type="gene ID" value="ENSDCDG00010029765.1"/>
</dbReference>
<evidence type="ECO:0000313" key="5">
    <source>
        <dbReference type="Proteomes" id="UP000694580"/>
    </source>
</evidence>
<dbReference type="GeneTree" id="ENSGT00940000155059"/>
<gene>
    <name evidence="4" type="primary">NSMAF</name>
</gene>
<protein>
    <recommendedName>
        <fullName evidence="6">FAN protein</fullName>
    </recommendedName>
</protein>
<dbReference type="SMART" id="SM01026">
    <property type="entry name" value="Beach"/>
    <property type="match status" value="1"/>
</dbReference>
<organism evidence="4 5">
    <name type="scientific">Denticeps clupeoides</name>
    <name type="common">denticle herring</name>
    <dbReference type="NCBI Taxonomy" id="299321"/>
    <lineage>
        <taxon>Eukaryota</taxon>
        <taxon>Metazoa</taxon>
        <taxon>Chordata</taxon>
        <taxon>Craniata</taxon>
        <taxon>Vertebrata</taxon>
        <taxon>Euteleostomi</taxon>
        <taxon>Actinopterygii</taxon>
        <taxon>Neopterygii</taxon>
        <taxon>Teleostei</taxon>
        <taxon>Clupei</taxon>
        <taxon>Clupeiformes</taxon>
        <taxon>Denticipitoidei</taxon>
        <taxon>Denticipitidae</taxon>
        <taxon>Denticeps</taxon>
    </lineage>
</organism>
<reference evidence="4" key="3">
    <citation type="submission" date="2025-09" db="UniProtKB">
        <authorList>
            <consortium name="Ensembl"/>
        </authorList>
    </citation>
    <scope>IDENTIFICATION</scope>
</reference>
<dbReference type="Gene3D" id="2.30.29.30">
    <property type="entry name" value="Pleckstrin-homology domain (PH domain)/Phosphotyrosine-binding domain (PTB)"/>
    <property type="match status" value="1"/>
</dbReference>